<evidence type="ECO:0000256" key="1">
    <source>
        <dbReference type="SAM" id="MobiDB-lite"/>
    </source>
</evidence>
<evidence type="ECO:0000313" key="3">
    <source>
        <dbReference type="EMBL" id="ETK96727.1"/>
    </source>
</evidence>
<feature type="compositionally biased region" description="Polar residues" evidence="1">
    <location>
        <begin position="81"/>
        <end position="95"/>
    </location>
</feature>
<dbReference type="EMBL" id="KI684019">
    <property type="protein sequence ID" value="ETK96727.1"/>
    <property type="molecule type" value="Genomic_DNA"/>
</dbReference>
<feature type="compositionally biased region" description="Polar residues" evidence="1">
    <location>
        <begin position="47"/>
        <end position="61"/>
    </location>
</feature>
<feature type="region of interest" description="Disordered" evidence="1">
    <location>
        <begin position="1"/>
        <end position="95"/>
    </location>
</feature>
<reference evidence="3" key="1">
    <citation type="submission" date="2013-11" db="EMBL/GenBank/DDBJ databases">
        <title>The Genome Sequence of Phytophthora parasitica CJ02B3.</title>
        <authorList>
            <consortium name="The Broad Institute Genomics Platform"/>
            <person name="Russ C."/>
            <person name="Tyler B."/>
            <person name="Panabieres F."/>
            <person name="Shan W."/>
            <person name="Tripathy S."/>
            <person name="Grunwald N."/>
            <person name="Machado M."/>
            <person name="Johnson C.S."/>
            <person name="Arredondo F."/>
            <person name="Hong C."/>
            <person name="Coffey M."/>
            <person name="Young S.K."/>
            <person name="Zeng Q."/>
            <person name="Gargeya S."/>
            <person name="Fitzgerald M."/>
            <person name="Abouelleil A."/>
            <person name="Alvarado L."/>
            <person name="Chapman S.B."/>
            <person name="Gainer-Dewar J."/>
            <person name="Goldberg J."/>
            <person name="Griggs A."/>
            <person name="Gujja S."/>
            <person name="Hansen M."/>
            <person name="Howarth C."/>
            <person name="Imamovic A."/>
            <person name="Ireland A."/>
            <person name="Larimer J."/>
            <person name="McCowan C."/>
            <person name="Murphy C."/>
            <person name="Pearson M."/>
            <person name="Poon T.W."/>
            <person name="Priest M."/>
            <person name="Roberts A."/>
            <person name="Saif S."/>
            <person name="Shea T."/>
            <person name="Sykes S."/>
            <person name="Wortman J."/>
            <person name="Nusbaum C."/>
            <person name="Birren B."/>
        </authorList>
    </citation>
    <scope>NUCLEOTIDE SEQUENCE [LARGE SCALE GENOMIC DNA]</scope>
    <source>
        <strain evidence="3">CJ02B3</strain>
    </source>
</reference>
<proteinExistence type="predicted"/>
<evidence type="ECO:0000313" key="2">
    <source>
        <dbReference type="EMBL" id="ETK96725.1"/>
    </source>
</evidence>
<dbReference type="AlphaFoldDB" id="W2HN67"/>
<dbReference type="OrthoDB" id="104755at2759"/>
<dbReference type="Proteomes" id="UP000052943">
    <property type="component" value="Unassembled WGS sequence"/>
</dbReference>
<organism evidence="3">
    <name type="scientific">Phytophthora nicotianae</name>
    <name type="common">Potato buckeye rot agent</name>
    <name type="synonym">Phytophthora parasitica</name>
    <dbReference type="NCBI Taxonomy" id="4792"/>
    <lineage>
        <taxon>Eukaryota</taxon>
        <taxon>Sar</taxon>
        <taxon>Stramenopiles</taxon>
        <taxon>Oomycota</taxon>
        <taxon>Peronosporomycetes</taxon>
        <taxon>Peronosporales</taxon>
        <taxon>Peronosporaceae</taxon>
        <taxon>Phytophthora</taxon>
    </lineage>
</organism>
<dbReference type="EMBL" id="KI684020">
    <property type="protein sequence ID" value="ETK96725.1"/>
    <property type="molecule type" value="Genomic_DNA"/>
</dbReference>
<accession>W2HN67</accession>
<evidence type="ECO:0000313" key="4">
    <source>
        <dbReference type="EMBL" id="KUF94590.1"/>
    </source>
</evidence>
<reference evidence="4 5" key="2">
    <citation type="submission" date="2015-11" db="EMBL/GenBank/DDBJ databases">
        <title>Genomes and virulence difference between two physiological races of Phytophthora nicotianae.</title>
        <authorList>
            <person name="Liu H."/>
            <person name="Ma X."/>
            <person name="Yu H."/>
            <person name="Fang D."/>
            <person name="Li Y."/>
            <person name="Wang X."/>
            <person name="Wang W."/>
            <person name="Dong Y."/>
            <person name="Xiao B."/>
        </authorList>
    </citation>
    <scope>NUCLEOTIDE SEQUENCE [LARGE SCALE GENOMIC DNA]</scope>
    <source>
        <strain evidence="5">race 0</strain>
        <strain evidence="4">Race 0</strain>
    </source>
</reference>
<protein>
    <submittedName>
        <fullName evidence="3">Uncharacterized protein</fullName>
    </submittedName>
</protein>
<name>W2HN67_PHYNI</name>
<dbReference type="VEuPathDB" id="FungiDB:PPTG_00562"/>
<gene>
    <name evidence="4" type="ORF">AM587_10005114</name>
    <name evidence="3" type="ORF">L915_00624</name>
    <name evidence="2" type="ORF">L915_00625</name>
</gene>
<evidence type="ECO:0000313" key="5">
    <source>
        <dbReference type="Proteomes" id="UP000052943"/>
    </source>
</evidence>
<sequence length="187" mass="21149">MNQASDDMARECIATQHETKGQPIEMNFEAHDPSPTSTPSDHDNDPNKQTANANINPNRETSNQDEHQQQFDDTNTDDNQVNHGAYSSYSFTKSSILDDEGHRVASMQGRYEDSAGRLKAVNERQIDSKKLRTTWNSLDPEDTIQPETTCTSGTPEEFEAQWQKTPFGEAQKIIQDQQHQQQLEHSG</sequence>
<dbReference type="Proteomes" id="UP000053236">
    <property type="component" value="Unassembled WGS sequence"/>
</dbReference>
<accession>A0A0W8DDW3</accession>
<dbReference type="EMBL" id="LNFO01001146">
    <property type="protein sequence ID" value="KUF94590.1"/>
    <property type="molecule type" value="Genomic_DNA"/>
</dbReference>